<evidence type="ECO:0000256" key="2">
    <source>
        <dbReference type="SAM" id="SignalP"/>
    </source>
</evidence>
<protein>
    <submittedName>
        <fullName evidence="4">Uncharacterized protein</fullName>
    </submittedName>
</protein>
<dbReference type="Proteomes" id="UP000035680">
    <property type="component" value="Unassembled WGS sequence"/>
</dbReference>
<dbReference type="AlphaFoldDB" id="A0A0K0G497"/>
<reference evidence="4" key="2">
    <citation type="submission" date="2015-08" db="UniProtKB">
        <authorList>
            <consortium name="WormBaseParasite"/>
        </authorList>
    </citation>
    <scope>IDENTIFICATION</scope>
</reference>
<evidence type="ECO:0000256" key="1">
    <source>
        <dbReference type="SAM" id="Phobius"/>
    </source>
</evidence>
<keyword evidence="2" id="KW-0732">Signal</keyword>
<evidence type="ECO:0000313" key="4">
    <source>
        <dbReference type="WBParaSite" id="SVE_1955700.1"/>
    </source>
</evidence>
<feature type="signal peptide" evidence="2">
    <location>
        <begin position="1"/>
        <end position="25"/>
    </location>
</feature>
<name>A0A0K0G497_STRVS</name>
<keyword evidence="3" id="KW-1185">Reference proteome</keyword>
<feature type="transmembrane region" description="Helical" evidence="1">
    <location>
        <begin position="102"/>
        <end position="123"/>
    </location>
</feature>
<sequence>MMPRNKNILFIFLIINCLIIQLTKGHKHSPQQQPQETDFDFFYTFKNTTTYHFQPYVLRTGRFHCNRSGERDFTCAGTPSVLTYSDCCSYDKEKCCIVPQDWVVMMIGTFFIPISVSIIYSTIERILYLTIP</sequence>
<organism evidence="3 4">
    <name type="scientific">Strongyloides venezuelensis</name>
    <name type="common">Threadworm</name>
    <dbReference type="NCBI Taxonomy" id="75913"/>
    <lineage>
        <taxon>Eukaryota</taxon>
        <taxon>Metazoa</taxon>
        <taxon>Ecdysozoa</taxon>
        <taxon>Nematoda</taxon>
        <taxon>Chromadorea</taxon>
        <taxon>Rhabditida</taxon>
        <taxon>Tylenchina</taxon>
        <taxon>Panagrolaimomorpha</taxon>
        <taxon>Strongyloidoidea</taxon>
        <taxon>Strongyloididae</taxon>
        <taxon>Strongyloides</taxon>
    </lineage>
</organism>
<evidence type="ECO:0000313" key="3">
    <source>
        <dbReference type="Proteomes" id="UP000035680"/>
    </source>
</evidence>
<feature type="chain" id="PRO_5005330486" evidence="2">
    <location>
        <begin position="26"/>
        <end position="132"/>
    </location>
</feature>
<proteinExistence type="predicted"/>
<dbReference type="WBParaSite" id="SVE_1955700.1">
    <property type="protein sequence ID" value="SVE_1955700.1"/>
    <property type="gene ID" value="SVE_1955700"/>
</dbReference>
<keyword evidence="1" id="KW-1133">Transmembrane helix</keyword>
<keyword evidence="1" id="KW-0472">Membrane</keyword>
<accession>A0A0K0G497</accession>
<reference evidence="3" key="1">
    <citation type="submission" date="2014-07" db="EMBL/GenBank/DDBJ databases">
        <authorList>
            <person name="Martin A.A"/>
            <person name="De Silva N."/>
        </authorList>
    </citation>
    <scope>NUCLEOTIDE SEQUENCE</scope>
</reference>
<keyword evidence="1" id="KW-0812">Transmembrane</keyword>